<reference evidence="3" key="1">
    <citation type="journal article" date="2020" name="bioRxiv">
        <title>Chromosome-level reference genome of the European wasp spider Argiope bruennichi: a resource for studies on range expansion and evolutionary adaptation.</title>
        <authorList>
            <person name="Sheffer M.M."/>
            <person name="Hoppe A."/>
            <person name="Krehenwinkel H."/>
            <person name="Uhl G."/>
            <person name="Kuss A.W."/>
            <person name="Jensen L."/>
            <person name="Jensen C."/>
            <person name="Gillespie R.G."/>
            <person name="Hoff K.J."/>
            <person name="Prost S."/>
        </authorList>
    </citation>
    <scope>NUCLEOTIDE SEQUENCE</scope>
</reference>
<evidence type="ECO:0000256" key="1">
    <source>
        <dbReference type="SAM" id="MobiDB-lite"/>
    </source>
</evidence>
<dbReference type="AlphaFoldDB" id="A0A8T0EM41"/>
<reference evidence="3" key="2">
    <citation type="submission" date="2020-06" db="EMBL/GenBank/DDBJ databases">
        <authorList>
            <person name="Sheffer M."/>
        </authorList>
    </citation>
    <scope>NUCLEOTIDE SEQUENCE</scope>
</reference>
<evidence type="ECO:0000313" key="4">
    <source>
        <dbReference type="Proteomes" id="UP000807504"/>
    </source>
</evidence>
<name>A0A8T0EM41_ARGBR</name>
<dbReference type="Proteomes" id="UP000807504">
    <property type="component" value="Unassembled WGS sequence"/>
</dbReference>
<comment type="caution">
    <text evidence="3">The sequence shown here is derived from an EMBL/GenBank/DDBJ whole genome shotgun (WGS) entry which is preliminary data.</text>
</comment>
<feature type="region of interest" description="Disordered" evidence="1">
    <location>
        <begin position="67"/>
        <end position="92"/>
    </location>
</feature>
<sequence length="612" mass="71675">MWIVTAISCLILFIRTLSNPLISDRKMESSDALDDFYRQLQSTFDKFLEPGTTSNDDLPMIENENFEMESNKPEETESKEMEKKLKRDDSAAESHMRFDMNNANREMGLIGFSPLYPCDSYDAVSRTCINTRQIGTTLTLGVRVGSKEKQKRHRIRWFRCYKRRGALSDIKKEFTKDNVPWNINIGGESNELRISPVTEIDFSYNYFLVVFDMTQLRQRKPQNQEFIKFYVEPINIDMGALYPGEELVIYARAFMELPMRSMNLEWSLSDTNFPTRYDLPSNMKINADGSSVVVKELRGTMDRVLTCSVYSNKNVFLAKRNFLFRKIDPYKRSKASLVFPTYDFKTRKKRNIDENEGFQDDEDEVFQRHNSQFSDVHNKQSNEDKMSEFYDNEQFHNYGNRPRRYKSAFQTKFSDPSAEYFPLNDALFYNGNGKTQPYLGKYHQNDKKVQSYSGANIAEPHFVNTVRQVPQKTAFNRNFQQEFRIPNQPAEATDESLNNKIKFNFLGKPQFNKRQIDQPFLGNREHPFQLHNINQQVNFKEDEDIQLENLQRVHSTSDGKFTFDDSESLIIADCKDNFDCNIHANCHRSENGINFCKCNAQYNGNGIFCWLI</sequence>
<accession>A0A8T0EM41</accession>
<evidence type="ECO:0008006" key="5">
    <source>
        <dbReference type="Google" id="ProtNLM"/>
    </source>
</evidence>
<protein>
    <recommendedName>
        <fullName evidence="5">EGF-like domain-containing protein</fullName>
    </recommendedName>
</protein>
<organism evidence="3 4">
    <name type="scientific">Argiope bruennichi</name>
    <name type="common">Wasp spider</name>
    <name type="synonym">Aranea bruennichi</name>
    <dbReference type="NCBI Taxonomy" id="94029"/>
    <lineage>
        <taxon>Eukaryota</taxon>
        <taxon>Metazoa</taxon>
        <taxon>Ecdysozoa</taxon>
        <taxon>Arthropoda</taxon>
        <taxon>Chelicerata</taxon>
        <taxon>Arachnida</taxon>
        <taxon>Araneae</taxon>
        <taxon>Araneomorphae</taxon>
        <taxon>Entelegynae</taxon>
        <taxon>Araneoidea</taxon>
        <taxon>Araneidae</taxon>
        <taxon>Argiope</taxon>
    </lineage>
</organism>
<dbReference type="EMBL" id="JABXBU010002227">
    <property type="protein sequence ID" value="KAF8773756.1"/>
    <property type="molecule type" value="Genomic_DNA"/>
</dbReference>
<gene>
    <name evidence="3" type="ORF">HNY73_016388</name>
</gene>
<feature type="signal peptide" evidence="2">
    <location>
        <begin position="1"/>
        <end position="18"/>
    </location>
</feature>
<evidence type="ECO:0000313" key="3">
    <source>
        <dbReference type="EMBL" id="KAF8773756.1"/>
    </source>
</evidence>
<keyword evidence="2" id="KW-0732">Signal</keyword>
<proteinExistence type="predicted"/>
<feature type="compositionally biased region" description="Basic and acidic residues" evidence="1">
    <location>
        <begin position="69"/>
        <end position="92"/>
    </location>
</feature>
<evidence type="ECO:0000256" key="2">
    <source>
        <dbReference type="SAM" id="SignalP"/>
    </source>
</evidence>
<keyword evidence="4" id="KW-1185">Reference proteome</keyword>
<feature type="chain" id="PRO_5035823945" description="EGF-like domain-containing protein" evidence="2">
    <location>
        <begin position="19"/>
        <end position="612"/>
    </location>
</feature>